<evidence type="ECO:0000313" key="2">
    <source>
        <dbReference type="EMBL" id="QEU72872.1"/>
    </source>
</evidence>
<name>A0A5J6F9C5_9ACTN</name>
<organism evidence="2 3">
    <name type="scientific">Streptomyces nitrosporeus</name>
    <dbReference type="NCBI Taxonomy" id="28894"/>
    <lineage>
        <taxon>Bacteria</taxon>
        <taxon>Bacillati</taxon>
        <taxon>Actinomycetota</taxon>
        <taxon>Actinomycetes</taxon>
        <taxon>Kitasatosporales</taxon>
        <taxon>Streptomycetaceae</taxon>
        <taxon>Streptomyces</taxon>
    </lineage>
</organism>
<accession>A0A5J6F9C5</accession>
<dbReference type="EMBL" id="CP023702">
    <property type="protein sequence ID" value="QEU72872.1"/>
    <property type="molecule type" value="Genomic_DNA"/>
</dbReference>
<feature type="compositionally biased region" description="Low complexity" evidence="1">
    <location>
        <begin position="120"/>
        <end position="131"/>
    </location>
</feature>
<feature type="compositionally biased region" description="Pro residues" evidence="1">
    <location>
        <begin position="159"/>
        <end position="193"/>
    </location>
</feature>
<dbReference type="AlphaFoldDB" id="A0A5J6F9C5"/>
<protein>
    <submittedName>
        <fullName evidence="2">Helix-turn-helix domain-containing protein</fullName>
    </submittedName>
</protein>
<feature type="region of interest" description="Disordered" evidence="1">
    <location>
        <begin position="323"/>
        <end position="342"/>
    </location>
</feature>
<sequence>MGIQQVIAPPCAASGPVVASAPASGVIHVNVRHTSSFTVAGNHLAQHRQLSLVAIGLALHIQSLPTGAKATVRHLAGRFPESEHRIAAGLRELEATGYLHRSRVRLADGRIITRTISYNQPTTTPAAAPAPRQRKARKTPEPALAPAPASAPAATHQPTPTPEPTPTPAATPAPAPAPAPEPAPAPPTTPRVPLPTARTTPRPPLPQPRTATPELLKAATTLLADLPRHTPRLTLSEQDVTTLAPGVAAWLERETHPDTIRHALTHDLPNPVKHPASLLRHRLTTLLPPQPPSTTELEAAQPRRITIPLQNCDRCDRAFRSRHPGHCRDCHNNNHSPAQTAA</sequence>
<dbReference type="RefSeq" id="WP_150488203.1">
    <property type="nucleotide sequence ID" value="NZ_CP023702.1"/>
</dbReference>
<evidence type="ECO:0000313" key="3">
    <source>
        <dbReference type="Proteomes" id="UP000326178"/>
    </source>
</evidence>
<gene>
    <name evidence="2" type="ORF">CP967_13435</name>
</gene>
<dbReference type="Proteomes" id="UP000326178">
    <property type="component" value="Chromosome"/>
</dbReference>
<feature type="compositionally biased region" description="Low complexity" evidence="1">
    <location>
        <begin position="141"/>
        <end position="158"/>
    </location>
</feature>
<proteinExistence type="predicted"/>
<dbReference type="OrthoDB" id="9178552at2"/>
<feature type="compositionally biased region" description="Polar residues" evidence="1">
    <location>
        <begin position="333"/>
        <end position="342"/>
    </location>
</feature>
<reference evidence="2 3" key="1">
    <citation type="submission" date="2017-09" db="EMBL/GenBank/DDBJ databases">
        <authorList>
            <person name="Lee N."/>
            <person name="Cho B.-K."/>
        </authorList>
    </citation>
    <scope>NUCLEOTIDE SEQUENCE [LARGE SCALE GENOMIC DNA]</scope>
    <source>
        <strain evidence="2 3">ATCC 12769</strain>
    </source>
</reference>
<dbReference type="KEGG" id="snk:CP967_13435"/>
<keyword evidence="3" id="KW-1185">Reference proteome</keyword>
<feature type="region of interest" description="Disordered" evidence="1">
    <location>
        <begin position="117"/>
        <end position="211"/>
    </location>
</feature>
<evidence type="ECO:0000256" key="1">
    <source>
        <dbReference type="SAM" id="MobiDB-lite"/>
    </source>
</evidence>